<keyword evidence="2" id="KW-1185">Reference proteome</keyword>
<proteinExistence type="predicted"/>
<name>A0A7R8CWJ9_LEPSM</name>
<evidence type="ECO:0000313" key="2">
    <source>
        <dbReference type="Proteomes" id="UP000675881"/>
    </source>
</evidence>
<sequence length="107" mass="12387">MKKPVVQDIIEANKMVRKVTTRNTRITLPKLEDLKTCKIICYTDVSLANVENSGSQMGIFVMMEDKNAKVCPIAWVYKRIKRVVMSPWQLKLWHCWKELNCVSTSIA</sequence>
<organism evidence="1 2">
    <name type="scientific">Lepeophtheirus salmonis</name>
    <name type="common">Salmon louse</name>
    <name type="synonym">Caligus salmonis</name>
    <dbReference type="NCBI Taxonomy" id="72036"/>
    <lineage>
        <taxon>Eukaryota</taxon>
        <taxon>Metazoa</taxon>
        <taxon>Ecdysozoa</taxon>
        <taxon>Arthropoda</taxon>
        <taxon>Crustacea</taxon>
        <taxon>Multicrustacea</taxon>
        <taxon>Hexanauplia</taxon>
        <taxon>Copepoda</taxon>
        <taxon>Siphonostomatoida</taxon>
        <taxon>Caligidae</taxon>
        <taxon>Lepeophtheirus</taxon>
    </lineage>
</organism>
<dbReference type="Proteomes" id="UP000675881">
    <property type="component" value="Chromosome 5"/>
</dbReference>
<dbReference type="EMBL" id="HG994584">
    <property type="protein sequence ID" value="CAF2953493.1"/>
    <property type="molecule type" value="Genomic_DNA"/>
</dbReference>
<protein>
    <submittedName>
        <fullName evidence="1">(salmon louse) hypothetical protein</fullName>
    </submittedName>
</protein>
<gene>
    <name evidence="1" type="ORF">LSAA_10236</name>
</gene>
<accession>A0A7R8CWJ9</accession>
<reference evidence="1" key="1">
    <citation type="submission" date="2021-02" db="EMBL/GenBank/DDBJ databases">
        <authorList>
            <person name="Bekaert M."/>
        </authorList>
    </citation>
    <scope>NUCLEOTIDE SEQUENCE</scope>
    <source>
        <strain evidence="1">IoA-00</strain>
    </source>
</reference>
<evidence type="ECO:0000313" key="1">
    <source>
        <dbReference type="EMBL" id="CAF2953493.1"/>
    </source>
</evidence>
<dbReference type="AlphaFoldDB" id="A0A7R8CWJ9"/>